<organism evidence="1 2">
    <name type="scientific">Saccoglossus kowalevskii</name>
    <name type="common">Acorn worm</name>
    <dbReference type="NCBI Taxonomy" id="10224"/>
    <lineage>
        <taxon>Eukaryota</taxon>
        <taxon>Metazoa</taxon>
        <taxon>Hemichordata</taxon>
        <taxon>Enteropneusta</taxon>
        <taxon>Harrimaniidae</taxon>
        <taxon>Saccoglossus</taxon>
    </lineage>
</organism>
<dbReference type="Gene3D" id="3.40.50.1000">
    <property type="entry name" value="HAD superfamily/HAD-like"/>
    <property type="match status" value="1"/>
</dbReference>
<dbReference type="SFLD" id="SFLDG01126">
    <property type="entry name" value="C1.2:_Nucleotidase_Like"/>
    <property type="match status" value="1"/>
</dbReference>
<keyword evidence="1" id="KW-1185">Reference proteome</keyword>
<accession>A0ABM0MYG5</accession>
<dbReference type="RefSeq" id="XP_006825056.1">
    <property type="nucleotide sequence ID" value="XM_006824993.1"/>
</dbReference>
<gene>
    <name evidence="2" type="primary">LOC102804620</name>
</gene>
<dbReference type="Gene3D" id="1.10.40.40">
    <property type="entry name" value="Deoxyribonucleotidase, domain 2"/>
    <property type="match status" value="1"/>
</dbReference>
<name>A0ABM0MYG5_SACKO</name>
<dbReference type="GeneID" id="102804620"/>
<dbReference type="CDD" id="cd02587">
    <property type="entry name" value="HAD_5-3dNT"/>
    <property type="match status" value="1"/>
</dbReference>
<evidence type="ECO:0000313" key="1">
    <source>
        <dbReference type="Proteomes" id="UP000694865"/>
    </source>
</evidence>
<dbReference type="Proteomes" id="UP000694865">
    <property type="component" value="Unplaced"/>
</dbReference>
<dbReference type="SUPFAM" id="SSF56784">
    <property type="entry name" value="HAD-like"/>
    <property type="match status" value="1"/>
</dbReference>
<dbReference type="Pfam" id="PF06941">
    <property type="entry name" value="NT5C"/>
    <property type="match status" value="1"/>
</dbReference>
<dbReference type="InterPro" id="IPR023214">
    <property type="entry name" value="HAD_sf"/>
</dbReference>
<dbReference type="InterPro" id="IPR010708">
    <property type="entry name" value="5'(3')-deoxyribonucleotidase"/>
</dbReference>
<dbReference type="SFLD" id="SFLDG01145">
    <property type="entry name" value="C1.2.1"/>
    <property type="match status" value="1"/>
</dbReference>
<dbReference type="InterPro" id="IPR036412">
    <property type="entry name" value="HAD-like_sf"/>
</dbReference>
<sequence>MSTNLRILVDMDGVLADFEGHFLKRYQEKYPREPYINVADRHGFYLNEQYAKIKPELKDLVFSVYEEAGFFLDLPPIAGALETVKELDNMNDIDVFICTSPVQKYTHCVTEKFQWIDKYLGNDFVTRMVLTRDKTVVSGDLLIDDKPNITGAEKNPSWEHILFTTPPNSRIQSNPSPRRLNGWHDRDSLNRIIESKRKEKFVKIIECQN</sequence>
<dbReference type="PANTHER" id="PTHR16504:SF4">
    <property type="entry name" value="5'(3')-DEOXYRIBONUCLEOTIDASE"/>
    <property type="match status" value="1"/>
</dbReference>
<proteinExistence type="predicted"/>
<dbReference type="SFLD" id="SFLDS00003">
    <property type="entry name" value="Haloacid_Dehalogenase"/>
    <property type="match status" value="1"/>
</dbReference>
<reference evidence="2" key="1">
    <citation type="submission" date="2025-08" db="UniProtKB">
        <authorList>
            <consortium name="RefSeq"/>
        </authorList>
    </citation>
    <scope>IDENTIFICATION</scope>
    <source>
        <tissue evidence="2">Testes</tissue>
    </source>
</reference>
<protein>
    <submittedName>
        <fullName evidence="2">5'(3')-deoxyribonucleotidase, mitochondrial-like</fullName>
    </submittedName>
</protein>
<dbReference type="PANTHER" id="PTHR16504">
    <property type="entry name" value="5'(3')-DEOXYRIBONUCLEOTIDASE"/>
    <property type="match status" value="1"/>
</dbReference>
<evidence type="ECO:0000313" key="2">
    <source>
        <dbReference type="RefSeq" id="XP_006825056.1"/>
    </source>
</evidence>